<dbReference type="Proteomes" id="UP000677054">
    <property type="component" value="Unassembled WGS sequence"/>
</dbReference>
<feature type="region of interest" description="Disordered" evidence="7">
    <location>
        <begin position="1"/>
        <end position="24"/>
    </location>
</feature>
<evidence type="ECO:0000256" key="5">
    <source>
        <dbReference type="ARBA" id="ARBA00023136"/>
    </source>
</evidence>
<feature type="region of interest" description="Disordered" evidence="7">
    <location>
        <begin position="351"/>
        <end position="392"/>
    </location>
</feature>
<gene>
    <name evidence="10" type="ORF">DSTB1V02_LOCUS11913</name>
</gene>
<reference evidence="10" key="1">
    <citation type="submission" date="2020-11" db="EMBL/GenBank/DDBJ databases">
        <authorList>
            <person name="Tran Van P."/>
        </authorList>
    </citation>
    <scope>NUCLEOTIDE SEQUENCE</scope>
</reference>
<dbReference type="InterPro" id="IPR003892">
    <property type="entry name" value="CUE"/>
</dbReference>
<feature type="domain" description="CUE" evidence="9">
    <location>
        <begin position="305"/>
        <end position="347"/>
    </location>
</feature>
<evidence type="ECO:0000313" key="10">
    <source>
        <dbReference type="EMBL" id="CAD7252153.1"/>
    </source>
</evidence>
<feature type="compositionally biased region" description="Acidic residues" evidence="7">
    <location>
        <begin position="1"/>
        <end position="12"/>
    </location>
</feature>
<organism evidence="10">
    <name type="scientific">Darwinula stevensoni</name>
    <dbReference type="NCBI Taxonomy" id="69355"/>
    <lineage>
        <taxon>Eukaryota</taxon>
        <taxon>Metazoa</taxon>
        <taxon>Ecdysozoa</taxon>
        <taxon>Arthropoda</taxon>
        <taxon>Crustacea</taxon>
        <taxon>Oligostraca</taxon>
        <taxon>Ostracoda</taxon>
        <taxon>Podocopa</taxon>
        <taxon>Podocopida</taxon>
        <taxon>Darwinulocopina</taxon>
        <taxon>Darwinuloidea</taxon>
        <taxon>Darwinulidae</taxon>
        <taxon>Darwinula</taxon>
    </lineage>
</organism>
<evidence type="ECO:0000256" key="1">
    <source>
        <dbReference type="ARBA" id="ARBA00004406"/>
    </source>
</evidence>
<sequence>MREPDEDTEPTEEPSPSTSSTVPPLSDLFNQCRWSLSAESIIFVILYFPIGVVLSVIRIFICFHVYIAACLLPRNSLVRTVVLRWMWSVLGLVIRKDDSLVKGSHSHDPPRLYVANNISSLDPLVTHLAIDASSVERGLFPTWFLYAYGYGYDHKTFEDSTASIALYPEGIPTNGKVGLLQFVQRGPTKEWLLSEASKQGIQPLALSVERLLPLSVSVVGSAWWIDLYWLFFSPVTIFHIKVLPVIWRNPGQGKAEEGLLEHTRTTIAKALNLQLTPHTHHDYVEWMKRRTVGEYQSVVNSLPPELSLAVMRIKEILPSVPLAVIVNDIRRTGSADETISHLVDGTIPYTPENMTSKHPSPAVSQLSSTSSSTSMGERSGVRESFGRTPKIRMQSFEERKRELLECARRKYIQKHGLKFPPLQLESE</sequence>
<evidence type="ECO:0000256" key="7">
    <source>
        <dbReference type="SAM" id="MobiDB-lite"/>
    </source>
</evidence>
<evidence type="ECO:0000256" key="8">
    <source>
        <dbReference type="SAM" id="Phobius"/>
    </source>
</evidence>
<dbReference type="EMBL" id="CAJPEV010004157">
    <property type="protein sequence ID" value="CAG0901284.1"/>
    <property type="molecule type" value="Genomic_DNA"/>
</dbReference>
<dbReference type="AlphaFoldDB" id="A0A7R9FRM2"/>
<comment type="similarity">
    <text evidence="6">Belongs to the AUP1 family.</text>
</comment>
<dbReference type="Gene3D" id="1.10.8.10">
    <property type="entry name" value="DNA helicase RuvA subunit, C-terminal domain"/>
    <property type="match status" value="1"/>
</dbReference>
<dbReference type="GO" id="GO:0036503">
    <property type="term" value="P:ERAD pathway"/>
    <property type="evidence" value="ECO:0007669"/>
    <property type="project" value="TreeGrafter"/>
</dbReference>
<dbReference type="SUPFAM" id="SSF69593">
    <property type="entry name" value="Glycerol-3-phosphate (1)-acyltransferase"/>
    <property type="match status" value="1"/>
</dbReference>
<keyword evidence="8" id="KW-1133">Transmembrane helix</keyword>
<dbReference type="EMBL" id="LR903674">
    <property type="protein sequence ID" value="CAD7252153.1"/>
    <property type="molecule type" value="Genomic_DNA"/>
</dbReference>
<dbReference type="GO" id="GO:0005789">
    <property type="term" value="C:endoplasmic reticulum membrane"/>
    <property type="evidence" value="ECO:0007669"/>
    <property type="project" value="UniProtKB-SubCell"/>
</dbReference>
<dbReference type="SMART" id="SM00546">
    <property type="entry name" value="CUE"/>
    <property type="match status" value="1"/>
</dbReference>
<proteinExistence type="inferred from homology"/>
<keyword evidence="5 8" id="KW-0472">Membrane</keyword>
<dbReference type="PANTHER" id="PTHR15486:SF96">
    <property type="entry name" value="LIPID DROPLET-REGULATING VLDL ASSEMBLY FACTOR AUP1"/>
    <property type="match status" value="1"/>
</dbReference>
<comment type="subcellular location">
    <subcellularLocation>
        <location evidence="1">Endoplasmic reticulum membrane</location>
        <topology evidence="1">Peripheral membrane protein</topology>
    </subcellularLocation>
    <subcellularLocation>
        <location evidence="2">Lipid droplet</location>
    </subcellularLocation>
</comment>
<evidence type="ECO:0000256" key="3">
    <source>
        <dbReference type="ARBA" id="ARBA00022677"/>
    </source>
</evidence>
<dbReference type="PANTHER" id="PTHR15486">
    <property type="entry name" value="ANCIENT UBIQUITOUS PROTEIN"/>
    <property type="match status" value="1"/>
</dbReference>
<dbReference type="OrthoDB" id="1854593at2759"/>
<accession>A0A7R9FRM2</accession>
<keyword evidence="3" id="KW-0551">Lipid droplet</keyword>
<feature type="compositionally biased region" description="Polar residues" evidence="7">
    <location>
        <begin position="352"/>
        <end position="366"/>
    </location>
</feature>
<feature type="transmembrane region" description="Helical" evidence="8">
    <location>
        <begin position="41"/>
        <end position="69"/>
    </location>
</feature>
<evidence type="ECO:0000313" key="11">
    <source>
        <dbReference type="Proteomes" id="UP000677054"/>
    </source>
</evidence>
<evidence type="ECO:0000259" key="9">
    <source>
        <dbReference type="PROSITE" id="PS51140"/>
    </source>
</evidence>
<dbReference type="GO" id="GO:0005811">
    <property type="term" value="C:lipid droplet"/>
    <property type="evidence" value="ECO:0007669"/>
    <property type="project" value="UniProtKB-SubCell"/>
</dbReference>
<evidence type="ECO:0000256" key="4">
    <source>
        <dbReference type="ARBA" id="ARBA00022824"/>
    </source>
</evidence>
<protein>
    <recommendedName>
        <fullName evidence="9">CUE domain-containing protein</fullName>
    </recommendedName>
</protein>
<evidence type="ECO:0000256" key="2">
    <source>
        <dbReference type="ARBA" id="ARBA00004502"/>
    </source>
</evidence>
<keyword evidence="4" id="KW-0256">Endoplasmic reticulum</keyword>
<dbReference type="PROSITE" id="PS51140">
    <property type="entry name" value="CUE"/>
    <property type="match status" value="1"/>
</dbReference>
<name>A0A7R9FRM2_9CRUS</name>
<dbReference type="GO" id="GO:0043130">
    <property type="term" value="F:ubiquitin binding"/>
    <property type="evidence" value="ECO:0007669"/>
    <property type="project" value="InterPro"/>
</dbReference>
<keyword evidence="11" id="KW-1185">Reference proteome</keyword>
<evidence type="ECO:0000256" key="6">
    <source>
        <dbReference type="ARBA" id="ARBA00035634"/>
    </source>
</evidence>
<keyword evidence="8" id="KW-0812">Transmembrane</keyword>